<dbReference type="AlphaFoldDB" id="A5G2T8"/>
<dbReference type="EMBL" id="CP000697">
    <property type="protein sequence ID" value="ABQ32170.1"/>
    <property type="molecule type" value="Genomic_DNA"/>
</dbReference>
<accession>A5G2T8</accession>
<keyword evidence="1" id="KW-0812">Transmembrane</keyword>
<name>A5G2T8_ACICJ</name>
<protein>
    <recommendedName>
        <fullName evidence="2">Putative Flp pilus-assembly TadG-like N-terminal domain-containing protein</fullName>
    </recommendedName>
</protein>
<dbReference type="Proteomes" id="UP000000245">
    <property type="component" value="Chromosome"/>
</dbReference>
<dbReference type="Gene3D" id="3.40.50.410">
    <property type="entry name" value="von Willebrand factor, type A domain"/>
    <property type="match status" value="1"/>
</dbReference>
<dbReference type="HOGENOM" id="CLU_044579_0_0_5"/>
<keyword evidence="1" id="KW-0472">Membrane</keyword>
<proteinExistence type="predicted"/>
<gene>
    <name evidence="3" type="ordered locus">Acry_2980</name>
</gene>
<keyword evidence="4" id="KW-1185">Reference proteome</keyword>
<dbReference type="InterPro" id="IPR036465">
    <property type="entry name" value="vWFA_dom_sf"/>
</dbReference>
<feature type="domain" description="Putative Flp pilus-assembly TadG-like N-terminal" evidence="2">
    <location>
        <begin position="17"/>
        <end position="62"/>
    </location>
</feature>
<dbReference type="eggNOG" id="COG4961">
    <property type="taxonomic scope" value="Bacteria"/>
</dbReference>
<dbReference type="InterPro" id="IPR028087">
    <property type="entry name" value="Tad_N"/>
</dbReference>
<dbReference type="STRING" id="349163.Acry_2980"/>
<feature type="transmembrane region" description="Helical" evidence="1">
    <location>
        <begin position="20"/>
        <end position="42"/>
    </location>
</feature>
<dbReference type="RefSeq" id="WP_012040456.1">
    <property type="nucleotide sequence ID" value="NC_009484.1"/>
</dbReference>
<sequence length="431" mass="45919">MLVLFIKFKALCGDRRGNIAIITALVSLTLIFILGMGIDYGLAIDRKSQMESYADAAALAAVTPAMVAAGQSSAITTAQNVFNAQALTMTGVTYNANDVTVSIATSGDKRTATVQYQAQSQAMLPDVMGFGSIKIGGQATATTTIAPNIDFYLLLDDSPSMAIAATQSGINTMVANTTAQGGCAFGCHEENPSADKLGNPYGEDNYALARSLGVTLRIDMLRQATQDLMTTAQTTETQKGTTYRMAIYTFDIGLNTIGNLTSDLSQAQTEAGNIQLLEVYSNNWLTQNDYNDDEDTNYDTALNGINAIMPNPGNGTGAAGDTPQEVLFFVTDGVEDEDVNGNRQQSLLNTDLCTAIKNRGIRIAVLYTEYLPLPTNSWYNTYIAPFQNSIAPTLQQCASPGLYFEVKSGGDISAAMSALFQTAVQSSYLSS</sequence>
<evidence type="ECO:0000313" key="4">
    <source>
        <dbReference type="Proteomes" id="UP000000245"/>
    </source>
</evidence>
<evidence type="ECO:0000313" key="3">
    <source>
        <dbReference type="EMBL" id="ABQ32170.1"/>
    </source>
</evidence>
<evidence type="ECO:0000256" key="1">
    <source>
        <dbReference type="SAM" id="Phobius"/>
    </source>
</evidence>
<dbReference type="Pfam" id="PF13400">
    <property type="entry name" value="Tad"/>
    <property type="match status" value="1"/>
</dbReference>
<dbReference type="SUPFAM" id="SSF53300">
    <property type="entry name" value="vWA-like"/>
    <property type="match status" value="1"/>
</dbReference>
<reference evidence="3 4" key="1">
    <citation type="submission" date="2007-05" db="EMBL/GenBank/DDBJ databases">
        <title>Complete sequence of chromosome of Acidiphilium cryptum JF-5.</title>
        <authorList>
            <consortium name="US DOE Joint Genome Institute"/>
            <person name="Copeland A."/>
            <person name="Lucas S."/>
            <person name="Lapidus A."/>
            <person name="Barry K."/>
            <person name="Detter J.C."/>
            <person name="Glavina del Rio T."/>
            <person name="Hammon N."/>
            <person name="Israni S."/>
            <person name="Dalin E."/>
            <person name="Tice H."/>
            <person name="Pitluck S."/>
            <person name="Sims D."/>
            <person name="Brettin T."/>
            <person name="Bruce D."/>
            <person name="Han C."/>
            <person name="Schmutz J."/>
            <person name="Larimer F."/>
            <person name="Land M."/>
            <person name="Hauser L."/>
            <person name="Kyrpides N."/>
            <person name="Kim E."/>
            <person name="Magnuson T."/>
            <person name="Richardson P."/>
        </authorList>
    </citation>
    <scope>NUCLEOTIDE SEQUENCE [LARGE SCALE GENOMIC DNA]</scope>
    <source>
        <strain evidence="3 4">JF-5</strain>
    </source>
</reference>
<keyword evidence="1" id="KW-1133">Transmembrane helix</keyword>
<dbReference type="KEGG" id="acr:Acry_2980"/>
<organism evidence="3 4">
    <name type="scientific">Acidiphilium cryptum (strain JF-5)</name>
    <dbReference type="NCBI Taxonomy" id="349163"/>
    <lineage>
        <taxon>Bacteria</taxon>
        <taxon>Pseudomonadati</taxon>
        <taxon>Pseudomonadota</taxon>
        <taxon>Alphaproteobacteria</taxon>
        <taxon>Acetobacterales</taxon>
        <taxon>Acidocellaceae</taxon>
        <taxon>Acidiphilium</taxon>
    </lineage>
</organism>
<evidence type="ECO:0000259" key="2">
    <source>
        <dbReference type="Pfam" id="PF13400"/>
    </source>
</evidence>